<dbReference type="GO" id="GO:0016747">
    <property type="term" value="F:acyltransferase activity, transferring groups other than amino-acyl groups"/>
    <property type="evidence" value="ECO:0007669"/>
    <property type="project" value="InterPro"/>
</dbReference>
<dbReference type="Gene3D" id="3.40.630.30">
    <property type="match status" value="1"/>
</dbReference>
<gene>
    <name evidence="2" type="ORF">CUS_6837</name>
</gene>
<keyword evidence="2" id="KW-0808">Transferase</keyword>
<dbReference type="PROSITE" id="PS51186">
    <property type="entry name" value="GNAT"/>
    <property type="match status" value="1"/>
</dbReference>
<dbReference type="InterPro" id="IPR016181">
    <property type="entry name" value="Acyl_CoA_acyltransferase"/>
</dbReference>
<reference evidence="2 3" key="1">
    <citation type="submission" date="2011-02" db="EMBL/GenBank/DDBJ databases">
        <authorList>
            <person name="Nelson K.E."/>
            <person name="Sutton G."/>
            <person name="Torralba M."/>
            <person name="Durkin S."/>
            <person name="Harkins D."/>
            <person name="Montgomery R."/>
            <person name="Ziemer C."/>
            <person name="Klaassens E."/>
            <person name="Ocuiv P."/>
            <person name="Morrison M."/>
        </authorList>
    </citation>
    <scope>NUCLEOTIDE SEQUENCE [LARGE SCALE GENOMIC DNA]</scope>
    <source>
        <strain evidence="2 3">8</strain>
    </source>
</reference>
<dbReference type="AlphaFoldDB" id="E9SC20"/>
<keyword evidence="3" id="KW-1185">Reference proteome</keyword>
<dbReference type="OrthoDB" id="9785602at2"/>
<organism evidence="2 3">
    <name type="scientific">Ruminococcus albus 8</name>
    <dbReference type="NCBI Taxonomy" id="246199"/>
    <lineage>
        <taxon>Bacteria</taxon>
        <taxon>Bacillati</taxon>
        <taxon>Bacillota</taxon>
        <taxon>Clostridia</taxon>
        <taxon>Eubacteriales</taxon>
        <taxon>Oscillospiraceae</taxon>
        <taxon>Ruminococcus</taxon>
    </lineage>
</organism>
<evidence type="ECO:0000313" key="2">
    <source>
        <dbReference type="EMBL" id="EGC03222.1"/>
    </source>
</evidence>
<name>E9SC20_RUMAL</name>
<dbReference type="Pfam" id="PF13302">
    <property type="entry name" value="Acetyltransf_3"/>
    <property type="match status" value="1"/>
</dbReference>
<protein>
    <submittedName>
        <fullName evidence="2">Acetyltransferase, GNAT family</fullName>
    </submittedName>
</protein>
<dbReference type="eggNOG" id="COG1670">
    <property type="taxonomic scope" value="Bacteria"/>
</dbReference>
<dbReference type="InterPro" id="IPR051531">
    <property type="entry name" value="N-acetyltransferase"/>
</dbReference>
<evidence type="ECO:0000313" key="3">
    <source>
        <dbReference type="Proteomes" id="UP000004259"/>
    </source>
</evidence>
<dbReference type="RefSeq" id="WP_002849448.1">
    <property type="nucleotide sequence ID" value="NZ_ADKM02000075.1"/>
</dbReference>
<dbReference type="STRING" id="246199.CUS_6837"/>
<dbReference type="Proteomes" id="UP000004259">
    <property type="component" value="Unassembled WGS sequence"/>
</dbReference>
<dbReference type="SUPFAM" id="SSF55729">
    <property type="entry name" value="Acyl-CoA N-acyltransferases (Nat)"/>
    <property type="match status" value="1"/>
</dbReference>
<proteinExistence type="predicted"/>
<dbReference type="PANTHER" id="PTHR43792">
    <property type="entry name" value="GNAT FAMILY, PUTATIVE (AFU_ORTHOLOGUE AFUA_3G00765)-RELATED-RELATED"/>
    <property type="match status" value="1"/>
</dbReference>
<dbReference type="InterPro" id="IPR000182">
    <property type="entry name" value="GNAT_dom"/>
</dbReference>
<comment type="caution">
    <text evidence="2">The sequence shown here is derived from an EMBL/GenBank/DDBJ whole genome shotgun (WGS) entry which is preliminary data.</text>
</comment>
<dbReference type="EMBL" id="ADKM02000075">
    <property type="protein sequence ID" value="EGC03222.1"/>
    <property type="molecule type" value="Genomic_DNA"/>
</dbReference>
<accession>E9SC20</accession>
<sequence length="193" mass="22182">MEKLNLIGTQPFETKRMKLRAFKLSDAQYIYKNWASNENVTKYLTWNTHENLEVSTKFCVERTKLSGRTDNFDWVMVLNETSEPVGSIGVIRVDTDKSEAEIGYVLGEDWWNKGLMTEALEPVLAYLFFVVGFDTVVAEHMSDNKASGRVLEKCGMKQCGSSKKVLENKGGHEVETKVYKMTKPEWYAKNIRF</sequence>
<evidence type="ECO:0000259" key="1">
    <source>
        <dbReference type="PROSITE" id="PS51186"/>
    </source>
</evidence>
<feature type="domain" description="N-acetyltransferase" evidence="1">
    <location>
        <begin position="17"/>
        <end position="184"/>
    </location>
</feature>